<dbReference type="OrthoDB" id="153872at2759"/>
<evidence type="ECO:0000256" key="1">
    <source>
        <dbReference type="ARBA" id="ARBA00004123"/>
    </source>
</evidence>
<dbReference type="CDD" id="cd08047">
    <property type="entry name" value="TAF7"/>
    <property type="match status" value="1"/>
</dbReference>
<feature type="compositionally biased region" description="Basic and acidic residues" evidence="6">
    <location>
        <begin position="579"/>
        <end position="641"/>
    </location>
</feature>
<comment type="similarity">
    <text evidence="2">Belongs to the TAF7 family.</text>
</comment>
<evidence type="ECO:0000256" key="4">
    <source>
        <dbReference type="ARBA" id="ARBA00023163"/>
    </source>
</evidence>
<dbReference type="EMBL" id="KZ819327">
    <property type="protein sequence ID" value="PWN20596.1"/>
    <property type="molecule type" value="Genomic_DNA"/>
</dbReference>
<feature type="region of interest" description="Disordered" evidence="6">
    <location>
        <begin position="1"/>
        <end position="180"/>
    </location>
</feature>
<proteinExistence type="inferred from homology"/>
<dbReference type="RefSeq" id="XP_025347756.1">
    <property type="nucleotide sequence ID" value="XM_025492480.1"/>
</dbReference>
<organism evidence="8 9">
    <name type="scientific">Pseudomicrostroma glucosiphilum</name>
    <dbReference type="NCBI Taxonomy" id="1684307"/>
    <lineage>
        <taxon>Eukaryota</taxon>
        <taxon>Fungi</taxon>
        <taxon>Dikarya</taxon>
        <taxon>Basidiomycota</taxon>
        <taxon>Ustilaginomycotina</taxon>
        <taxon>Exobasidiomycetes</taxon>
        <taxon>Microstromatales</taxon>
        <taxon>Microstromatales incertae sedis</taxon>
        <taxon>Pseudomicrostroma</taxon>
    </lineage>
</organism>
<evidence type="ECO:0000256" key="5">
    <source>
        <dbReference type="ARBA" id="ARBA00023242"/>
    </source>
</evidence>
<feature type="region of interest" description="Disordered" evidence="6">
    <location>
        <begin position="380"/>
        <end position="550"/>
    </location>
</feature>
<dbReference type="InterPro" id="IPR037817">
    <property type="entry name" value="TAF7"/>
</dbReference>
<gene>
    <name evidence="8" type="ORF">BCV69DRAFT_282806</name>
</gene>
<evidence type="ECO:0000256" key="2">
    <source>
        <dbReference type="ARBA" id="ARBA00009368"/>
    </source>
</evidence>
<feature type="compositionally biased region" description="Low complexity" evidence="6">
    <location>
        <begin position="692"/>
        <end position="708"/>
    </location>
</feature>
<dbReference type="InterPro" id="IPR006751">
    <property type="entry name" value="TAFII55_prot_cons_reg"/>
</dbReference>
<dbReference type="PANTHER" id="PTHR12228:SF0">
    <property type="entry name" value="TATA-BOX BINDING PROTEIN ASSOCIATED FACTOR 7"/>
    <property type="match status" value="1"/>
</dbReference>
<sequence>MDTGEEAQRRPSALPSAPNQGTDPPPPTPASGVPTTDPAPPPLAPPVSGQDAPPVESPAPPFSPTESTSGDASTRSSGRTVKPSWRATGQVPAPLTNESLASAAGAASGSGPSSHLRRASTSGAAAASPSIAVRSLRNRQRSNASSANTGARRLKLSLKSSAPGRTSRAGQPKTHAYMQGFEDREMDSSDDETGEGMAFEEQLILRLPEGDVADRLKERIRKREVGTEDSEEISMKFKDSRRAMFKVGQDMFSARLVDLPSIIESHKTLDNRKMFKVGDISQMLLATHIIRDESEVTAEVQPTEKREDGLSGPAGQHDGFNVDDFIYPHGITPPMRWARKRRFRKRAKKKQTTETVEQEVQRLLAEDSKATSTSFELVDAAEIDMEENGGGAGGRGRDAADGASTAGTPYPDMDDGETDMASQMDEGDDRGDLDSQMGEGSTFGGDDDVDLDLQAELEAALGEDDDEEDVRSETGSVASHIRNGRSQSRAVSEDEDLWDDAAVAGDGDGDADADGDAGNANGSGDEEEDEEEEEDLDEEVREEKAREDQLEAECREIDSLLRRKQAEADQTLNALIKKRQLDALKRLTHERDVKRSRLAAVKEERKERKEREQLQANREKEARQGDQVEAHRREQERERDNLAAAAAEAEAEDENEQQQQQRAGGAKGKGSGSNRTSSAAEAPRGSALLTHAAGVAAISSASSEKPSSQDMDVDEEAQTPAQSHNTGNDEDAEGDEEEDAEGEDDEDAEGEEDDLWA</sequence>
<evidence type="ECO:0000256" key="3">
    <source>
        <dbReference type="ARBA" id="ARBA00023015"/>
    </source>
</evidence>
<keyword evidence="3" id="KW-0805">Transcription regulation</keyword>
<evidence type="ECO:0000259" key="7">
    <source>
        <dbReference type="SMART" id="SM01370"/>
    </source>
</evidence>
<name>A0A316U5T1_9BASI</name>
<protein>
    <recommendedName>
        <fullName evidence="7">TAFII55 protein conserved region domain-containing protein</fullName>
    </recommendedName>
</protein>
<dbReference type="GO" id="GO:0005669">
    <property type="term" value="C:transcription factor TFIID complex"/>
    <property type="evidence" value="ECO:0007669"/>
    <property type="project" value="InterPro"/>
</dbReference>
<dbReference type="Proteomes" id="UP000245942">
    <property type="component" value="Unassembled WGS sequence"/>
</dbReference>
<feature type="compositionally biased region" description="Basic and acidic residues" evidence="6">
    <location>
        <begin position="541"/>
        <end position="550"/>
    </location>
</feature>
<dbReference type="Pfam" id="PF04658">
    <property type="entry name" value="TAFII55_N"/>
    <property type="match status" value="1"/>
</dbReference>
<reference evidence="8 9" key="1">
    <citation type="journal article" date="2018" name="Mol. Biol. Evol.">
        <title>Broad Genomic Sampling Reveals a Smut Pathogenic Ancestry of the Fungal Clade Ustilaginomycotina.</title>
        <authorList>
            <person name="Kijpornyongpan T."/>
            <person name="Mondo S.J."/>
            <person name="Barry K."/>
            <person name="Sandor L."/>
            <person name="Lee J."/>
            <person name="Lipzen A."/>
            <person name="Pangilinan J."/>
            <person name="LaButti K."/>
            <person name="Hainaut M."/>
            <person name="Henrissat B."/>
            <person name="Grigoriev I.V."/>
            <person name="Spatafora J.W."/>
            <person name="Aime M.C."/>
        </authorList>
    </citation>
    <scope>NUCLEOTIDE SEQUENCE [LARGE SCALE GENOMIC DNA]</scope>
    <source>
        <strain evidence="8 9">MCA 4718</strain>
    </source>
</reference>
<accession>A0A316U5T1</accession>
<feature type="compositionally biased region" description="Acidic residues" evidence="6">
    <location>
        <begin position="445"/>
        <end position="470"/>
    </location>
</feature>
<evidence type="ECO:0000313" key="9">
    <source>
        <dbReference type="Proteomes" id="UP000245942"/>
    </source>
</evidence>
<feature type="compositionally biased region" description="Acidic residues" evidence="6">
    <location>
        <begin position="728"/>
        <end position="757"/>
    </location>
</feature>
<evidence type="ECO:0000313" key="8">
    <source>
        <dbReference type="EMBL" id="PWN20596.1"/>
    </source>
</evidence>
<keyword evidence="5" id="KW-0539">Nucleus</keyword>
<feature type="compositionally biased region" description="Acidic residues" evidence="6">
    <location>
        <begin position="524"/>
        <end position="540"/>
    </location>
</feature>
<comment type="subcellular location">
    <subcellularLocation>
        <location evidence="1">Nucleus</location>
    </subcellularLocation>
</comment>
<evidence type="ECO:0000256" key="6">
    <source>
        <dbReference type="SAM" id="MobiDB-lite"/>
    </source>
</evidence>
<keyword evidence="4" id="KW-0804">Transcription</keyword>
<dbReference type="PANTHER" id="PTHR12228">
    <property type="entry name" value="TRANSCRIPTION INITIATION FACTOR TFIID 55 KD SUBUNIT-RELATED"/>
    <property type="match status" value="1"/>
</dbReference>
<dbReference type="GeneID" id="37014214"/>
<dbReference type="STRING" id="1684307.A0A316U5T1"/>
<feature type="domain" description="TAFII55 protein conserved region" evidence="7">
    <location>
        <begin position="199"/>
        <end position="372"/>
    </location>
</feature>
<feature type="region of interest" description="Disordered" evidence="6">
    <location>
        <begin position="578"/>
        <end position="757"/>
    </location>
</feature>
<feature type="compositionally biased region" description="Polar residues" evidence="6">
    <location>
        <begin position="65"/>
        <end position="79"/>
    </location>
</feature>
<feature type="region of interest" description="Disordered" evidence="6">
    <location>
        <begin position="297"/>
        <end position="322"/>
    </location>
</feature>
<dbReference type="GO" id="GO:0051123">
    <property type="term" value="P:RNA polymerase II preinitiation complex assembly"/>
    <property type="evidence" value="ECO:0007669"/>
    <property type="project" value="TreeGrafter"/>
</dbReference>
<dbReference type="SMART" id="SM01370">
    <property type="entry name" value="TAFII55_N"/>
    <property type="match status" value="1"/>
</dbReference>
<dbReference type="GO" id="GO:0016251">
    <property type="term" value="F:RNA polymerase II general transcription initiation factor activity"/>
    <property type="evidence" value="ECO:0007669"/>
    <property type="project" value="TreeGrafter"/>
</dbReference>
<dbReference type="AlphaFoldDB" id="A0A316U5T1"/>
<feature type="compositionally biased region" description="Low complexity" evidence="6">
    <location>
        <begin position="101"/>
        <end position="135"/>
    </location>
</feature>
<keyword evidence="9" id="KW-1185">Reference proteome</keyword>